<keyword evidence="6" id="KW-0732">Signal</keyword>
<name>A0AAJ2LV82_9MICO</name>
<evidence type="ECO:0000256" key="5">
    <source>
        <dbReference type="ARBA" id="ARBA00033098"/>
    </source>
</evidence>
<dbReference type="RefSeq" id="WP_310890815.1">
    <property type="nucleotide sequence ID" value="NZ_BAAAGR010000001.1"/>
</dbReference>
<comment type="similarity">
    <text evidence="1">Belongs to the glycosyl hydrolase 59 family.</text>
</comment>
<sequence length="1622" mass="171638">MTPLSSARTTAALTAFAVALGTVLIPLTPAAAAPAAPASVVPASVAGAPVGGAPPALDELPTLTYEDVAEWAEVLVHGDDVERDAAGLPFNTFGGFGSVSCNNTSNLLLDYKEEQPDVYWRIMHLLFDPDTGAGLKHIKVELGADNNTSSGAEPATKRSADEPANVLRGAGFHFIADAQSINPDIEVEALRWGEPSWTRGEADLRYQWYKETIDAAYDTYGVEFDYLSPSQNEVHANYIGSELAWTVDFAERLERDAEADGARYDYSDIKIVALDSYRNVGAVSRAILASPAALEQVDAIGYHYDIAGDPALTRLNKEFGMEVLYSEGVAPMIDPEYRINADPARGGIGGTVGAVDIADRFINAYRWSGTEPHPGHMTTFLFQPAVSAMYEGSQYSPKHLIRASDPWSGYYEGGVGITVVRHFMQFMDDGWEYIEGASGGDGAKGDGGTVVDTSTRTILTLRTPEAQVAAGEDLEFSQVHANNTSTTRNFEVKVAALGTDADTPLSVWETRGPDAGEAYDANHFQNIGKVVPVRTETIDGVDHHVYQVQVQPYSIVTLSTLPRGIHGSTTEYAPDLYAAPVEDSVLALPYADDFEYADYALETVNGVEMDYVTRRGGTPRYTADQNGAFEVVAGEGDRGNVLQQRIHADNRGYTWNVWGDGSQRNPSTANPATVLGDHSWTNYTASVDFRLDEVVRDASLENFAGLGVRQVVAEGADLATYAARVHADGRWELRKLGSTVASGSVFLFDAAAWHTLEVSADENIITVTLDGETLTVYADTAPNPTMAGRISLLSGYYNTSFDDLAIAPIEGRSWEGVKIDDADARISYPQGFSFTQAGYAHLNRTQHVLATGRSASFAFEGTGFNLIGATGAATLSIVVDDEPARTVAVGPVGNRQTSYWLRGLADGPHEVTVTVASGTLVLDGVDVVRGGASGGPVDPSERPVEVLETLPRTATTLGQVPDLPATVEARSEAGETIDAPVRWTATPSQFGTAYALVKIDGVFEGNPSLAVSAFVEVIPAGVRYFVDANAPGDATAHAAVRAARGDGLVNTTADGVYSDASGWGRVGSYSGKGRLNVSPYDKMRETGWYSSSASTPIVYRFALPAGTHEIASGHTEWWNPGTNRTRRVATTVSYTDAGGQARTVDIGAHAFPNGSLGTSTVLRGAFTLDQPTTVTFTVSGAGGTESPALSWVAINDPPADPVDRAPLEEVLERAGATSSRAYTAESWQNLRAVGLEARAVYTDPSATQEQLDAAVAAVEEALADLVEVAYLPLADYRIAVEVGEEPVLPEQVALATVSGAQQEVPVQWSGTAVAGEAFTTSRVAGVAAGVPVSLTVETIPARTVYFIDAAGVEGDNASNAGVDSPAHAAVRALRGEELRNASADAPYTEETGWGLVNPIDSGAGFVGAKARVPGTWDISRSTGWWASAGGSIDYRLSLPAGEFELTSGYYEWWGVTREVQPSVTVGDEVITGDPVALSAGTPQGRSTIRFTLDEPTEVLFRAARGAGTADPVLSWIAVADVTAPAPPTLAVTASTTTRCLAGKILVTVTTGNDDTVPVRTEMTTPWGSKTLTIQPGKRSSIAFSTRAPSIEDASVTVVSSGDRDGEQIRQSEEIAVSAASCG</sequence>
<feature type="domain" description="Glycosyl hydrolase family 59 catalytic" evidence="7">
    <location>
        <begin position="93"/>
        <end position="425"/>
    </location>
</feature>
<dbReference type="Pfam" id="PF02057">
    <property type="entry name" value="Glyco_hydro_59"/>
    <property type="match status" value="1"/>
</dbReference>
<evidence type="ECO:0000256" key="3">
    <source>
        <dbReference type="ARBA" id="ARBA00022919"/>
    </source>
</evidence>
<evidence type="ECO:0000259" key="8">
    <source>
        <dbReference type="Pfam" id="PF07532"/>
    </source>
</evidence>
<dbReference type="EMBL" id="JAHWXH010000001">
    <property type="protein sequence ID" value="MDS0244945.1"/>
    <property type="molecule type" value="Genomic_DNA"/>
</dbReference>
<dbReference type="Proteomes" id="UP001183582">
    <property type="component" value="Unassembled WGS sequence"/>
</dbReference>
<feature type="domain" description="Bacterial Ig-like" evidence="8">
    <location>
        <begin position="1275"/>
        <end position="1329"/>
    </location>
</feature>
<dbReference type="Gene3D" id="3.20.20.80">
    <property type="entry name" value="Glycosidases"/>
    <property type="match status" value="1"/>
</dbReference>
<dbReference type="InterPro" id="IPR011081">
    <property type="entry name" value="Big_4"/>
</dbReference>
<dbReference type="EC" id="3.2.1.46" evidence="2"/>
<dbReference type="Gene3D" id="2.60.120.260">
    <property type="entry name" value="Galactose-binding domain-like"/>
    <property type="match status" value="1"/>
</dbReference>
<dbReference type="InterPro" id="IPR017853">
    <property type="entry name" value="GH"/>
</dbReference>
<feature type="chain" id="PRO_5042568312" description="galactosylceramidase" evidence="6">
    <location>
        <begin position="33"/>
        <end position="1622"/>
    </location>
</feature>
<keyword evidence="3" id="KW-0746">Sphingolipid metabolism</keyword>
<dbReference type="GO" id="GO:0005764">
    <property type="term" value="C:lysosome"/>
    <property type="evidence" value="ECO:0007669"/>
    <property type="project" value="TreeGrafter"/>
</dbReference>
<dbReference type="SUPFAM" id="SSF51445">
    <property type="entry name" value="(Trans)glycosidases"/>
    <property type="match status" value="1"/>
</dbReference>
<dbReference type="InterPro" id="IPR013785">
    <property type="entry name" value="Aldolase_TIM"/>
</dbReference>
<dbReference type="PANTHER" id="PTHR15172:SF1">
    <property type="entry name" value="GALACTOCEREBROSIDASE"/>
    <property type="match status" value="1"/>
</dbReference>
<dbReference type="Gene3D" id="3.20.20.70">
    <property type="entry name" value="Aldolase class I"/>
    <property type="match status" value="1"/>
</dbReference>
<evidence type="ECO:0000256" key="2">
    <source>
        <dbReference type="ARBA" id="ARBA00012657"/>
    </source>
</evidence>
<dbReference type="InterPro" id="IPR001286">
    <property type="entry name" value="Glyco_hydro_59"/>
</dbReference>
<accession>A0AAJ2LV82</accession>
<dbReference type="Gene3D" id="1.20.1270.90">
    <property type="entry name" value="AF1782-like"/>
    <property type="match status" value="1"/>
</dbReference>
<evidence type="ECO:0000259" key="7">
    <source>
        <dbReference type="Pfam" id="PF02057"/>
    </source>
</evidence>
<evidence type="ECO:0000313" key="10">
    <source>
        <dbReference type="Proteomes" id="UP001183582"/>
    </source>
</evidence>
<evidence type="ECO:0000256" key="1">
    <source>
        <dbReference type="ARBA" id="ARBA00005637"/>
    </source>
</evidence>
<dbReference type="Pfam" id="PF07532">
    <property type="entry name" value="Big_4"/>
    <property type="match status" value="1"/>
</dbReference>
<organism evidence="9 10">
    <name type="scientific">Microbacterium aurantiacum</name>
    <dbReference type="NCBI Taxonomy" id="162393"/>
    <lineage>
        <taxon>Bacteria</taxon>
        <taxon>Bacillati</taxon>
        <taxon>Actinomycetota</taxon>
        <taxon>Actinomycetes</taxon>
        <taxon>Micrococcales</taxon>
        <taxon>Microbacteriaceae</taxon>
        <taxon>Microbacterium</taxon>
    </lineage>
</organism>
<evidence type="ECO:0000256" key="6">
    <source>
        <dbReference type="SAM" id="SignalP"/>
    </source>
</evidence>
<gene>
    <name evidence="9" type="ORF">KZC50_04885</name>
</gene>
<evidence type="ECO:0000256" key="4">
    <source>
        <dbReference type="ARBA" id="ARBA00022963"/>
    </source>
</evidence>
<reference evidence="9 10" key="1">
    <citation type="submission" date="2021-06" db="EMBL/GenBank/DDBJ databases">
        <title>Genome-based taxonomic framework of Microbacterium strains isolated from marine environment, the description of four new species and reclassification of four preexisting species.</title>
        <authorList>
            <person name="Lee S.D."/>
            <person name="Kim S.-M."/>
            <person name="Byeon Y.-S."/>
            <person name="Yang H.L."/>
            <person name="Kim I.S."/>
        </authorList>
    </citation>
    <scope>NUCLEOTIDE SEQUENCE [LARGE SCALE GENOMIC DNA]</scope>
    <source>
        <strain evidence="9 10">KACC 20514</strain>
    </source>
</reference>
<dbReference type="GO" id="GO:0006683">
    <property type="term" value="P:galactosylceramide catabolic process"/>
    <property type="evidence" value="ECO:0007669"/>
    <property type="project" value="InterPro"/>
</dbReference>
<dbReference type="PANTHER" id="PTHR15172">
    <property type="entry name" value="GALACTOCEREBROSIDASE"/>
    <property type="match status" value="1"/>
</dbReference>
<comment type="caution">
    <text evidence="9">The sequence shown here is derived from an EMBL/GenBank/DDBJ whole genome shotgun (WGS) entry which is preliminary data.</text>
</comment>
<keyword evidence="4" id="KW-0442">Lipid degradation</keyword>
<evidence type="ECO:0000313" key="9">
    <source>
        <dbReference type="EMBL" id="MDS0244945.1"/>
    </source>
</evidence>
<dbReference type="GO" id="GO:0016020">
    <property type="term" value="C:membrane"/>
    <property type="evidence" value="ECO:0007669"/>
    <property type="project" value="GOC"/>
</dbReference>
<keyword evidence="4" id="KW-0443">Lipid metabolism</keyword>
<dbReference type="GO" id="GO:0004336">
    <property type="term" value="F:galactosylceramidase activity"/>
    <property type="evidence" value="ECO:0007669"/>
    <property type="project" value="UniProtKB-EC"/>
</dbReference>
<dbReference type="GeneID" id="301457540"/>
<protein>
    <recommendedName>
        <fullName evidence="2">galactosylceramidase</fullName>
        <ecNumber evidence="2">3.2.1.46</ecNumber>
    </recommendedName>
    <alternativeName>
        <fullName evidence="5">Galactosylceramidase</fullName>
    </alternativeName>
</protein>
<dbReference type="Gene3D" id="2.60.120.560">
    <property type="entry name" value="Exo-inulinase, domain 1"/>
    <property type="match status" value="1"/>
</dbReference>
<proteinExistence type="inferred from homology"/>
<dbReference type="InterPro" id="IPR049161">
    <property type="entry name" value="GH59_cat"/>
</dbReference>
<feature type="signal peptide" evidence="6">
    <location>
        <begin position="1"/>
        <end position="32"/>
    </location>
</feature>